<dbReference type="PANTHER" id="PTHR30255:SF2">
    <property type="entry name" value="SINGLE-STRANDED-DNA-SPECIFIC EXONUCLEASE RECJ"/>
    <property type="match status" value="1"/>
</dbReference>
<dbReference type="GO" id="GO:0006281">
    <property type="term" value="P:DNA repair"/>
    <property type="evidence" value="ECO:0007669"/>
    <property type="project" value="InterPro"/>
</dbReference>
<dbReference type="Pfam" id="PF02272">
    <property type="entry name" value="DHHA1"/>
    <property type="match status" value="1"/>
</dbReference>
<dbReference type="InterPro" id="IPR041122">
    <property type="entry name" value="RecJ_OB"/>
</dbReference>
<evidence type="ECO:0000313" key="10">
    <source>
        <dbReference type="Proteomes" id="UP000231282"/>
    </source>
</evidence>
<dbReference type="Proteomes" id="UP000231282">
    <property type="component" value="Unassembled WGS sequence"/>
</dbReference>
<evidence type="ECO:0000256" key="4">
    <source>
        <dbReference type="ARBA" id="ARBA00022801"/>
    </source>
</evidence>
<dbReference type="AlphaFoldDB" id="A0A2H0WQK8"/>
<evidence type="ECO:0000259" key="7">
    <source>
        <dbReference type="Pfam" id="PF02272"/>
    </source>
</evidence>
<name>A0A2H0WQK8_9BACT</name>
<dbReference type="InterPro" id="IPR038763">
    <property type="entry name" value="DHH_sf"/>
</dbReference>
<dbReference type="GO" id="GO:0003676">
    <property type="term" value="F:nucleic acid binding"/>
    <property type="evidence" value="ECO:0007669"/>
    <property type="project" value="InterPro"/>
</dbReference>
<organism evidence="9 10">
    <name type="scientific">Candidatus Shapirobacteria bacterium CG09_land_8_20_14_0_10_38_17</name>
    <dbReference type="NCBI Taxonomy" id="1974884"/>
    <lineage>
        <taxon>Bacteria</taxon>
        <taxon>Candidatus Shapironibacteriota</taxon>
    </lineage>
</organism>
<feature type="domain" description="DDH" evidence="6">
    <location>
        <begin position="75"/>
        <end position="193"/>
    </location>
</feature>
<dbReference type="EMBL" id="PEZH01000052">
    <property type="protein sequence ID" value="PIS14944.1"/>
    <property type="molecule type" value="Genomic_DNA"/>
</dbReference>
<evidence type="ECO:0000256" key="1">
    <source>
        <dbReference type="ARBA" id="ARBA00005915"/>
    </source>
</evidence>
<evidence type="ECO:0000256" key="5">
    <source>
        <dbReference type="ARBA" id="ARBA00022839"/>
    </source>
</evidence>
<dbReference type="Gene3D" id="3.90.1640.30">
    <property type="match status" value="1"/>
</dbReference>
<comment type="similarity">
    <text evidence="1">Belongs to the RecJ family.</text>
</comment>
<dbReference type="Pfam" id="PF01368">
    <property type="entry name" value="DHH"/>
    <property type="match status" value="1"/>
</dbReference>
<dbReference type="Pfam" id="PF17768">
    <property type="entry name" value="RecJ_OB"/>
    <property type="match status" value="1"/>
</dbReference>
<feature type="domain" description="DHHA1" evidence="7">
    <location>
        <begin position="335"/>
        <end position="421"/>
    </location>
</feature>
<dbReference type="PANTHER" id="PTHR30255">
    <property type="entry name" value="SINGLE-STRANDED-DNA-SPECIFIC EXONUCLEASE RECJ"/>
    <property type="match status" value="1"/>
</dbReference>
<dbReference type="NCBIfam" id="TIGR00644">
    <property type="entry name" value="recJ"/>
    <property type="match status" value="1"/>
</dbReference>
<dbReference type="GO" id="GO:0006310">
    <property type="term" value="P:DNA recombination"/>
    <property type="evidence" value="ECO:0007669"/>
    <property type="project" value="InterPro"/>
</dbReference>
<dbReference type="InterPro" id="IPR004610">
    <property type="entry name" value="RecJ"/>
</dbReference>
<evidence type="ECO:0000313" key="9">
    <source>
        <dbReference type="EMBL" id="PIS14944.1"/>
    </source>
</evidence>
<dbReference type="InterPro" id="IPR051673">
    <property type="entry name" value="SSDNA_exonuclease_RecJ"/>
</dbReference>
<sequence length="560" mass="63083">MKQWQVLHKARGKSLTQRRQEIIEAILKNRKIKERKEFFEPSSPLKIGPADLGISLKELAKAKKRLLLAKKRGEQILIWGDYDADGICGTAVLWEALWENGFDVLPHIPKRSEGYGLNEKVFSKIKKKHPNIGLVITVDNGIVSYDRVEEIAKLGVEFIVTDHHIKEEKMPKAVAIIWSKKVCGAAVAWFLAREFTRPKGNGLELVALATVADFMPLLSINRSLVRYGLRCLRQTKRIGLLALYKEAGLVKENLEAYHIGFIIAPRLNAMGRLAEAMDSLRLLCTKDRARARQLAQKIGKANRERQAKMNKVFLGAVERIRQDGKEENKLLFVHSPSFHSGVIGLVAGKLVEKFHRPAVVAGEEGAFTKASCRSIKGFNIIMAIRRLDKYLIAAGGHPQAAGFTVKTKDLPAVEEELQNIAEKEINKKSLIPKLEIDCQLNFADLNFSLFREIERFEPFGFGNSRPIFKTANVIIKGVRQVGNSNNHLKFILDDPATEKIENIEAEEVNSVLNGIGFGMGNLDLRVDDRIDIAYSLVVDEWNGRKNLELRVEEIRKISNF</sequence>
<dbReference type="GO" id="GO:0008409">
    <property type="term" value="F:5'-3' exonuclease activity"/>
    <property type="evidence" value="ECO:0007669"/>
    <property type="project" value="InterPro"/>
</dbReference>
<evidence type="ECO:0000256" key="3">
    <source>
        <dbReference type="ARBA" id="ARBA00022722"/>
    </source>
</evidence>
<dbReference type="InterPro" id="IPR003156">
    <property type="entry name" value="DHHA1_dom"/>
</dbReference>
<evidence type="ECO:0000259" key="8">
    <source>
        <dbReference type="Pfam" id="PF17768"/>
    </source>
</evidence>
<keyword evidence="3" id="KW-0540">Nuclease</keyword>
<dbReference type="SUPFAM" id="SSF64182">
    <property type="entry name" value="DHH phosphoesterases"/>
    <property type="match status" value="1"/>
</dbReference>
<protein>
    <recommendedName>
        <fullName evidence="2">Single-stranded-DNA-specific exonuclease RecJ</fullName>
    </recommendedName>
</protein>
<accession>A0A2H0WQK8</accession>
<evidence type="ECO:0000259" key="6">
    <source>
        <dbReference type="Pfam" id="PF01368"/>
    </source>
</evidence>
<comment type="caution">
    <text evidence="9">The sequence shown here is derived from an EMBL/GenBank/DDBJ whole genome shotgun (WGS) entry which is preliminary data.</text>
</comment>
<feature type="domain" description="RecJ OB" evidence="8">
    <location>
        <begin position="436"/>
        <end position="552"/>
    </location>
</feature>
<evidence type="ECO:0000256" key="2">
    <source>
        <dbReference type="ARBA" id="ARBA00019841"/>
    </source>
</evidence>
<keyword evidence="5 9" id="KW-0269">Exonuclease</keyword>
<keyword evidence="4" id="KW-0378">Hydrolase</keyword>
<proteinExistence type="inferred from homology"/>
<gene>
    <name evidence="9" type="primary">recJ</name>
    <name evidence="9" type="ORF">COT63_02580</name>
</gene>
<dbReference type="Gene3D" id="2.40.50.460">
    <property type="match status" value="1"/>
</dbReference>
<dbReference type="InterPro" id="IPR001667">
    <property type="entry name" value="DDH_dom"/>
</dbReference>
<reference evidence="10" key="1">
    <citation type="submission" date="2017-09" db="EMBL/GenBank/DDBJ databases">
        <title>Depth-based differentiation of microbial function through sediment-hosted aquifers and enrichment of novel symbionts in the deep terrestrial subsurface.</title>
        <authorList>
            <person name="Probst A.J."/>
            <person name="Ladd B."/>
            <person name="Jarett J.K."/>
            <person name="Geller-Mcgrath D.E."/>
            <person name="Sieber C.M.K."/>
            <person name="Emerson J.B."/>
            <person name="Anantharaman K."/>
            <person name="Thomas B.C."/>
            <person name="Malmstrom R."/>
            <person name="Stieglmeier M."/>
            <person name="Klingl A."/>
            <person name="Woyke T."/>
            <person name="Ryan C.M."/>
            <person name="Banfield J.F."/>
        </authorList>
    </citation>
    <scope>NUCLEOTIDE SEQUENCE [LARGE SCALE GENOMIC DNA]</scope>
</reference>